<dbReference type="EMBL" id="JBHSZV010000014">
    <property type="protein sequence ID" value="MFC7061648.1"/>
    <property type="molecule type" value="Genomic_DNA"/>
</dbReference>
<keyword evidence="1" id="KW-1133">Transmembrane helix</keyword>
<comment type="caution">
    <text evidence="2">The sequence shown here is derived from an EMBL/GenBank/DDBJ whole genome shotgun (WGS) entry which is preliminary data.</text>
</comment>
<organism evidence="2 3">
    <name type="scientific">Halobacillus seohaensis</name>
    <dbReference type="NCBI Taxonomy" id="447421"/>
    <lineage>
        <taxon>Bacteria</taxon>
        <taxon>Bacillati</taxon>
        <taxon>Bacillota</taxon>
        <taxon>Bacilli</taxon>
        <taxon>Bacillales</taxon>
        <taxon>Bacillaceae</taxon>
        <taxon>Halobacillus</taxon>
    </lineage>
</organism>
<accession>A0ABW2EHL8</accession>
<dbReference type="RefSeq" id="WP_204707181.1">
    <property type="nucleotide sequence ID" value="NZ_JBHSZV010000014.1"/>
</dbReference>
<keyword evidence="3" id="KW-1185">Reference proteome</keyword>
<name>A0ABW2EHL8_9BACI</name>
<proteinExistence type="predicted"/>
<keyword evidence="1" id="KW-0472">Membrane</keyword>
<sequence>MDEKNKIKISYNKNDSQEEIVKAKEQQAATQLNKLQKTHEQTSYSKFNKIPTIRKKLSQSSFKYVSLSIMTALFVSLALGFVLLKLFVSVTEEAAPTQSVSGDQIQTTEASKISIDLPSLEAKVVQSGVYTNEETANEWKDKLSEQSLPSIIWLQNEQYYLLSGSEDKESTVNVLVDELSEMEVPTYLKTWEVESGKIAVIESQSSIVKSVINHLEKHTLHTVPMEERDQMLQSWSEIEGNDEGFSQALKDWVSETENGLSWLAFAQALESMKK</sequence>
<reference evidence="3" key="1">
    <citation type="journal article" date="2019" name="Int. J. Syst. Evol. Microbiol.">
        <title>The Global Catalogue of Microorganisms (GCM) 10K type strain sequencing project: providing services to taxonomists for standard genome sequencing and annotation.</title>
        <authorList>
            <consortium name="The Broad Institute Genomics Platform"/>
            <consortium name="The Broad Institute Genome Sequencing Center for Infectious Disease"/>
            <person name="Wu L."/>
            <person name="Ma J."/>
        </authorList>
    </citation>
    <scope>NUCLEOTIDE SEQUENCE [LARGE SCALE GENOMIC DNA]</scope>
    <source>
        <strain evidence="3">CGMCC 4.1621</strain>
    </source>
</reference>
<evidence type="ECO:0000256" key="1">
    <source>
        <dbReference type="SAM" id="Phobius"/>
    </source>
</evidence>
<keyword evidence="1" id="KW-0812">Transmembrane</keyword>
<dbReference type="Proteomes" id="UP001596410">
    <property type="component" value="Unassembled WGS sequence"/>
</dbReference>
<evidence type="ECO:0008006" key="4">
    <source>
        <dbReference type="Google" id="ProtNLM"/>
    </source>
</evidence>
<gene>
    <name evidence="2" type="ORF">ACFQIC_07220</name>
</gene>
<feature type="transmembrane region" description="Helical" evidence="1">
    <location>
        <begin position="64"/>
        <end position="88"/>
    </location>
</feature>
<evidence type="ECO:0000313" key="3">
    <source>
        <dbReference type="Proteomes" id="UP001596410"/>
    </source>
</evidence>
<evidence type="ECO:0000313" key="2">
    <source>
        <dbReference type="EMBL" id="MFC7061648.1"/>
    </source>
</evidence>
<protein>
    <recommendedName>
        <fullName evidence="4">SPOR domain-containing protein</fullName>
    </recommendedName>
</protein>